<proteinExistence type="predicted"/>
<accession>A0A699H261</accession>
<dbReference type="AlphaFoldDB" id="A0A699H261"/>
<evidence type="ECO:0000256" key="1">
    <source>
        <dbReference type="SAM" id="Coils"/>
    </source>
</evidence>
<feature type="coiled-coil region" evidence="1">
    <location>
        <begin position="209"/>
        <end position="236"/>
    </location>
</feature>
<feature type="non-terminal residue" evidence="3">
    <location>
        <position position="1"/>
    </location>
</feature>
<keyword evidence="1" id="KW-0175">Coiled coil</keyword>
<dbReference type="EMBL" id="BKCJ010094082">
    <property type="protein sequence ID" value="GEX18604.1"/>
    <property type="molecule type" value="Genomic_DNA"/>
</dbReference>
<gene>
    <name evidence="3" type="ORF">Tci_290579</name>
</gene>
<organism evidence="3">
    <name type="scientific">Tanacetum cinerariifolium</name>
    <name type="common">Dalmatian daisy</name>
    <name type="synonym">Chrysanthemum cinerariifolium</name>
    <dbReference type="NCBI Taxonomy" id="118510"/>
    <lineage>
        <taxon>Eukaryota</taxon>
        <taxon>Viridiplantae</taxon>
        <taxon>Streptophyta</taxon>
        <taxon>Embryophyta</taxon>
        <taxon>Tracheophyta</taxon>
        <taxon>Spermatophyta</taxon>
        <taxon>Magnoliopsida</taxon>
        <taxon>eudicotyledons</taxon>
        <taxon>Gunneridae</taxon>
        <taxon>Pentapetalae</taxon>
        <taxon>asterids</taxon>
        <taxon>campanulids</taxon>
        <taxon>Asterales</taxon>
        <taxon>Asteraceae</taxon>
        <taxon>Asteroideae</taxon>
        <taxon>Anthemideae</taxon>
        <taxon>Anthemidinae</taxon>
        <taxon>Tanacetum</taxon>
    </lineage>
</organism>
<feature type="coiled-coil region" evidence="1">
    <location>
        <begin position="93"/>
        <end position="120"/>
    </location>
</feature>
<name>A0A699H261_TANCI</name>
<evidence type="ECO:0000256" key="2">
    <source>
        <dbReference type="SAM" id="MobiDB-lite"/>
    </source>
</evidence>
<sequence>QPQKKQKPRKPKRKNTHVPHPSGPTEFVADKAVHKELGDRLVRAATTSSSLEAEQDSGGGPRCQETIGYTTDQTRFKSVSKQCTRVLDLEKTTTTQRNEIDSLKRRVEKLEKKNRSRTHKLKRLYKVGLMARVESSGDEESLCGEEVFVVGKNENAVEEVVDAAQVKGIVFQEPGKSTTTTTISSQQTHDKGKGIMLEEPVKPKKKDQIRLDEEAVKKLQAEFDKEERLAREKLAERLQVQKQEDLSIEKKDTLFQQLLEKRRKHFVAKRAKEKRNKPPTKSQHRKIMYTYLKNMDGYKLKEFKLKKFDSIQEMFDRAFKRVNTFEGFRTELAKGNEKGAGEELVQEITKKQKVEDDKEKAELKQLMETIPDEEEVVIDAIPLAVKSLRIVD</sequence>
<evidence type="ECO:0000313" key="3">
    <source>
        <dbReference type="EMBL" id="GEX18604.1"/>
    </source>
</evidence>
<protein>
    <submittedName>
        <fullName evidence="3">Uncharacterized protein</fullName>
    </submittedName>
</protein>
<feature type="region of interest" description="Disordered" evidence="2">
    <location>
        <begin position="1"/>
        <end position="29"/>
    </location>
</feature>
<feature type="compositionally biased region" description="Basic residues" evidence="2">
    <location>
        <begin position="1"/>
        <end position="17"/>
    </location>
</feature>
<comment type="caution">
    <text evidence="3">The sequence shown here is derived from an EMBL/GenBank/DDBJ whole genome shotgun (WGS) entry which is preliminary data.</text>
</comment>
<reference evidence="3" key="1">
    <citation type="journal article" date="2019" name="Sci. Rep.">
        <title>Draft genome of Tanacetum cinerariifolium, the natural source of mosquito coil.</title>
        <authorList>
            <person name="Yamashiro T."/>
            <person name="Shiraishi A."/>
            <person name="Satake H."/>
            <person name="Nakayama K."/>
        </authorList>
    </citation>
    <scope>NUCLEOTIDE SEQUENCE</scope>
</reference>
<feature type="region of interest" description="Disordered" evidence="2">
    <location>
        <begin position="43"/>
        <end position="67"/>
    </location>
</feature>